<dbReference type="InterPro" id="IPR007694">
    <property type="entry name" value="DNA_helicase_DnaB-like_C"/>
</dbReference>
<evidence type="ECO:0000256" key="10">
    <source>
        <dbReference type="ARBA" id="ARBA00044969"/>
    </source>
</evidence>
<evidence type="ECO:0000256" key="8">
    <source>
        <dbReference type="ARBA" id="ARBA00023125"/>
    </source>
</evidence>
<keyword evidence="7" id="KW-0067">ATP-binding</keyword>
<dbReference type="EC" id="5.6.2.3" evidence="10"/>
<comment type="caution">
    <text evidence="13">The sequence shown here is derived from an EMBL/GenBank/DDBJ whole genome shotgun (WGS) entry which is preliminary data.</text>
</comment>
<sequence>MIPSVERLPGRSAAESELSLIGIALAYGEDAAEAFERLRPDHFGEPILGVVWETMADLRRSGGVDLALVDQRLAGNEAYAAFGGGRFLADLLDRAYLGSLDGHVEAVADAAMRRAIDQLTQAAREREGSSSDVLAYLEAGAADIARRSGSGSVGSPVGLNALETLEAAWDGQFRGLSTGLECLDRITGGIQPDHVWIVGGRTSMGKSVVLPGLARGFAQQGRGVLFFSLEMPLREVQARVTADLAYDRDLVPFNNDGGNVEFADLLRGRGTREQRDRARSAASQMASLPITVNDRGGWTLDDIINMARRQVRAWERAGIKPGAIMIDHIGLVRPTKARDSKAAEAADTVDRLKDAAKQIGAPIVAAAQVNRGPENRQDKRPTMGDLNWSGSIEQIADLVILLYRDAYYLSKSGNPEDEHLAVSKRNELEMIVPKNRSGPTCTLHAHVEIACSAVRDQLEAYEPSYRGRA</sequence>
<dbReference type="PANTHER" id="PTHR30153">
    <property type="entry name" value="REPLICATIVE DNA HELICASE DNAB"/>
    <property type="match status" value="1"/>
</dbReference>
<evidence type="ECO:0000256" key="6">
    <source>
        <dbReference type="ARBA" id="ARBA00022806"/>
    </source>
</evidence>
<evidence type="ECO:0000256" key="2">
    <source>
        <dbReference type="ARBA" id="ARBA00022515"/>
    </source>
</evidence>
<keyword evidence="4" id="KW-0547">Nucleotide-binding</keyword>
<dbReference type="EMBL" id="JAUKTR010000006">
    <property type="protein sequence ID" value="MDO1560404.1"/>
    <property type="molecule type" value="Genomic_DNA"/>
</dbReference>
<protein>
    <recommendedName>
        <fullName evidence="10">DNA 5'-3' helicase</fullName>
        <ecNumber evidence="10">5.6.2.3</ecNumber>
    </recommendedName>
</protein>
<proteinExistence type="inferred from homology"/>
<evidence type="ECO:0000256" key="1">
    <source>
        <dbReference type="ARBA" id="ARBA00008428"/>
    </source>
</evidence>
<dbReference type="Proteomes" id="UP001169063">
    <property type="component" value="Unassembled WGS sequence"/>
</dbReference>
<organism evidence="13 14">
    <name type="scientific">Peiella sedimenti</name>
    <dbReference type="NCBI Taxonomy" id="3061083"/>
    <lineage>
        <taxon>Bacteria</taxon>
        <taxon>Pseudomonadati</taxon>
        <taxon>Pseudomonadota</taxon>
        <taxon>Alphaproteobacteria</taxon>
        <taxon>Caulobacterales</taxon>
        <taxon>Caulobacteraceae</taxon>
        <taxon>Peiella</taxon>
    </lineage>
</organism>
<keyword evidence="3" id="KW-0235">DNA replication</keyword>
<dbReference type="PANTHER" id="PTHR30153:SF2">
    <property type="entry name" value="REPLICATIVE DNA HELICASE"/>
    <property type="match status" value="1"/>
</dbReference>
<evidence type="ECO:0000256" key="4">
    <source>
        <dbReference type="ARBA" id="ARBA00022741"/>
    </source>
</evidence>
<evidence type="ECO:0000256" key="9">
    <source>
        <dbReference type="ARBA" id="ARBA00023235"/>
    </source>
</evidence>
<dbReference type="Pfam" id="PF03796">
    <property type="entry name" value="DnaB_C"/>
    <property type="match status" value="1"/>
</dbReference>
<dbReference type="Gene3D" id="1.10.860.10">
    <property type="entry name" value="DNAb Helicase, Chain A"/>
    <property type="match status" value="1"/>
</dbReference>
<keyword evidence="8" id="KW-0238">DNA-binding</keyword>
<evidence type="ECO:0000313" key="14">
    <source>
        <dbReference type="Proteomes" id="UP001169063"/>
    </source>
</evidence>
<dbReference type="InterPro" id="IPR027417">
    <property type="entry name" value="P-loop_NTPase"/>
</dbReference>
<reference evidence="13" key="1">
    <citation type="submission" date="2023-07" db="EMBL/GenBank/DDBJ databases">
        <title>Brevundimonas soil sp. nov., isolated from the soil of chemical plant.</title>
        <authorList>
            <person name="Wu N."/>
        </authorList>
    </citation>
    <scope>NUCLEOTIDE SEQUENCE</scope>
    <source>
        <strain evidence="13">XZ-24</strain>
    </source>
</reference>
<keyword evidence="2" id="KW-0639">Primosome</keyword>
<comment type="catalytic activity">
    <reaction evidence="11">
        <text>ATP + H2O = ADP + phosphate + H(+)</text>
        <dbReference type="Rhea" id="RHEA:13065"/>
        <dbReference type="ChEBI" id="CHEBI:15377"/>
        <dbReference type="ChEBI" id="CHEBI:15378"/>
        <dbReference type="ChEBI" id="CHEBI:30616"/>
        <dbReference type="ChEBI" id="CHEBI:43474"/>
        <dbReference type="ChEBI" id="CHEBI:456216"/>
        <dbReference type="EC" id="5.6.2.3"/>
    </reaction>
</comment>
<evidence type="ECO:0000259" key="12">
    <source>
        <dbReference type="PROSITE" id="PS51199"/>
    </source>
</evidence>
<evidence type="ECO:0000256" key="7">
    <source>
        <dbReference type="ARBA" id="ARBA00022840"/>
    </source>
</evidence>
<dbReference type="RefSeq" id="WP_302110835.1">
    <property type="nucleotide sequence ID" value="NZ_JAUKTR010000006.1"/>
</dbReference>
<keyword evidence="6" id="KW-0347">Helicase</keyword>
<accession>A0ABT8SQN3</accession>
<evidence type="ECO:0000313" key="13">
    <source>
        <dbReference type="EMBL" id="MDO1560404.1"/>
    </source>
</evidence>
<gene>
    <name evidence="13" type="ORF">Q0812_13295</name>
</gene>
<dbReference type="SUPFAM" id="SSF48024">
    <property type="entry name" value="N-terminal domain of DnaB helicase"/>
    <property type="match status" value="1"/>
</dbReference>
<dbReference type="InterPro" id="IPR016136">
    <property type="entry name" value="DNA_helicase_N/primase_C"/>
</dbReference>
<keyword evidence="14" id="KW-1185">Reference proteome</keyword>
<feature type="domain" description="SF4 helicase" evidence="12">
    <location>
        <begin position="169"/>
        <end position="461"/>
    </location>
</feature>
<evidence type="ECO:0000256" key="11">
    <source>
        <dbReference type="ARBA" id="ARBA00048954"/>
    </source>
</evidence>
<dbReference type="PROSITE" id="PS51199">
    <property type="entry name" value="SF4_HELICASE"/>
    <property type="match status" value="1"/>
</dbReference>
<dbReference type="Gene3D" id="3.40.50.300">
    <property type="entry name" value="P-loop containing nucleotide triphosphate hydrolases"/>
    <property type="match status" value="1"/>
</dbReference>
<keyword evidence="9" id="KW-0413">Isomerase</keyword>
<dbReference type="InterPro" id="IPR036185">
    <property type="entry name" value="DNA_heli_DnaB-like_N_sf"/>
</dbReference>
<evidence type="ECO:0000256" key="5">
    <source>
        <dbReference type="ARBA" id="ARBA00022801"/>
    </source>
</evidence>
<dbReference type="InterPro" id="IPR007693">
    <property type="entry name" value="DNA_helicase_DnaB-like_N"/>
</dbReference>
<keyword evidence="5" id="KW-0378">Hydrolase</keyword>
<dbReference type="Pfam" id="PF00772">
    <property type="entry name" value="DnaB"/>
    <property type="match status" value="1"/>
</dbReference>
<evidence type="ECO:0000256" key="3">
    <source>
        <dbReference type="ARBA" id="ARBA00022705"/>
    </source>
</evidence>
<comment type="similarity">
    <text evidence="1">Belongs to the helicase family. DnaB subfamily.</text>
</comment>
<name>A0ABT8SQN3_9CAUL</name>
<dbReference type="SUPFAM" id="SSF52540">
    <property type="entry name" value="P-loop containing nucleoside triphosphate hydrolases"/>
    <property type="match status" value="1"/>
</dbReference>